<evidence type="ECO:0000313" key="2">
    <source>
        <dbReference type="Proteomes" id="UP000304953"/>
    </source>
</evidence>
<keyword evidence="1" id="KW-0378">Hydrolase</keyword>
<name>A0AC61RP03_9FIRM</name>
<proteinExistence type="predicted"/>
<accession>A0AC61RP03</accession>
<dbReference type="EMBL" id="SRYA01000095">
    <property type="protein sequence ID" value="TGY88735.1"/>
    <property type="molecule type" value="Genomic_DNA"/>
</dbReference>
<protein>
    <submittedName>
        <fullName evidence="1">YhfC family intramembrane metalloprotease</fullName>
    </submittedName>
</protein>
<keyword evidence="1" id="KW-0482">Metalloprotease</keyword>
<organism evidence="1 2">
    <name type="scientific">Petralouisia muris</name>
    <dbReference type="NCBI Taxonomy" id="3032872"/>
    <lineage>
        <taxon>Bacteria</taxon>
        <taxon>Bacillati</taxon>
        <taxon>Bacillota</taxon>
        <taxon>Clostridia</taxon>
        <taxon>Lachnospirales</taxon>
        <taxon>Lachnospiraceae</taxon>
        <taxon>Petralouisia</taxon>
    </lineage>
</organism>
<reference evidence="1" key="1">
    <citation type="submission" date="2019-04" db="EMBL/GenBank/DDBJ databases">
        <title>Microbes associate with the intestines of laboratory mice.</title>
        <authorList>
            <person name="Navarre W."/>
            <person name="Wong E."/>
            <person name="Huang K."/>
            <person name="Tropini C."/>
            <person name="Ng K."/>
            <person name="Yu B."/>
        </authorList>
    </citation>
    <scope>NUCLEOTIDE SEQUENCE</scope>
    <source>
        <strain evidence="1">NM01_1-7b</strain>
    </source>
</reference>
<gene>
    <name evidence="1" type="ORF">E5329_25405</name>
</gene>
<sequence length="269" mass="30000">METTLIEWGTISIASMLGMTITLIIAVGLPVILLALVYKKTKAKISSFFIGCGIFVLFALILEQIIHSIVLGITGTFLTDHIILYGLYGGLAAALFEETGRWIAMKFFMKKNLNKQNALMYGVGHGGIEAFIIVGLTYVSNLLTAIMINSGSLQTSLAVLDEGIQQATYEQLKPLWELPAWQFYMAGVERSIAIIFHIALSILVYKAVKSGRKRFWLVAFLLHFTVDFLTVVISGYGAPIWAIEIVLLMMVLFLALYVRKLYQEDMEEI</sequence>
<evidence type="ECO:0000313" key="1">
    <source>
        <dbReference type="EMBL" id="TGY88735.1"/>
    </source>
</evidence>
<comment type="caution">
    <text evidence="1">The sequence shown here is derived from an EMBL/GenBank/DDBJ whole genome shotgun (WGS) entry which is preliminary data.</text>
</comment>
<keyword evidence="2" id="KW-1185">Reference proteome</keyword>
<dbReference type="Proteomes" id="UP000304953">
    <property type="component" value="Unassembled WGS sequence"/>
</dbReference>
<keyword evidence="1" id="KW-0645">Protease</keyword>